<feature type="compositionally biased region" description="Low complexity" evidence="1">
    <location>
        <begin position="482"/>
        <end position="495"/>
    </location>
</feature>
<feature type="region of interest" description="Disordered" evidence="1">
    <location>
        <begin position="470"/>
        <end position="501"/>
    </location>
</feature>
<keyword evidence="2" id="KW-0472">Membrane</keyword>
<dbReference type="OrthoDB" id="5978373at2759"/>
<feature type="transmembrane region" description="Helical" evidence="2">
    <location>
        <begin position="6"/>
        <end position="25"/>
    </location>
</feature>
<sequence length="577" mass="65214">MANVYAHIMTVSIAMNCCLISYNIFPRVESKLLSCLPSRWTLTRLVAHLQDKPQVLAKIITNQLMIGILIIASAVAICTSDILMYPFHPQTIEKWNIQLTQVIFSINIGRYMFNILEPLFSKQYKKKARYLVENVHHVVTLLCYSLFLGYTENSLLGLVGVLMESTCIFEDVVRLCNTSNMQQTLLYKRLLLLGAVFNVCFRGIVPVAFLINAMFHQSPFTMSYPTLMVFFLSIVFFSVINVWQILASFQRFLKFTLSNNDVFRGLRDETAVDDTTWQTNGRERGLLFSKNNLGYTRPYDNKNFSVNNYDAKANVENRKVTAKDTIELQIDPVSFIIKTMSSSCSIEHDKSPDGDLKSRLYVNTKANCENDVKIITTTNHSVNAFNDLSPSECPIGVPTEHNYLCKTCPSPMIRVFTSSKGFDTGTSSTDTIAHLDFRMTSDHQERTHYEYDSLCTVESSTDTVTDLQTDIAETSDRRSNDLRNSSSSTDSSASDGTLMPLSPVATSRKHLTDPESHLSPQLHNVRMLARSHIRRSVPCDDLSKVTSLHNSFKLDPVCHVATVSLPRFKLQSFTFDA</sequence>
<keyword evidence="4" id="KW-1185">Reference proteome</keyword>
<evidence type="ECO:0000256" key="1">
    <source>
        <dbReference type="SAM" id="MobiDB-lite"/>
    </source>
</evidence>
<evidence type="ECO:0008006" key="5">
    <source>
        <dbReference type="Google" id="ProtNLM"/>
    </source>
</evidence>
<feature type="transmembrane region" description="Helical" evidence="2">
    <location>
        <begin position="190"/>
        <end position="215"/>
    </location>
</feature>
<evidence type="ECO:0000256" key="2">
    <source>
        <dbReference type="SAM" id="Phobius"/>
    </source>
</evidence>
<dbReference type="Proteomes" id="UP000828390">
    <property type="component" value="Unassembled WGS sequence"/>
</dbReference>
<reference evidence="3" key="1">
    <citation type="journal article" date="2019" name="bioRxiv">
        <title>The Genome of the Zebra Mussel, Dreissena polymorpha: A Resource for Invasive Species Research.</title>
        <authorList>
            <person name="McCartney M.A."/>
            <person name="Auch B."/>
            <person name="Kono T."/>
            <person name="Mallez S."/>
            <person name="Zhang Y."/>
            <person name="Obille A."/>
            <person name="Becker A."/>
            <person name="Abrahante J.E."/>
            <person name="Garbe J."/>
            <person name="Badalamenti J.P."/>
            <person name="Herman A."/>
            <person name="Mangelson H."/>
            <person name="Liachko I."/>
            <person name="Sullivan S."/>
            <person name="Sone E.D."/>
            <person name="Koren S."/>
            <person name="Silverstein K.A.T."/>
            <person name="Beckman K.B."/>
            <person name="Gohl D.M."/>
        </authorList>
    </citation>
    <scope>NUCLEOTIDE SEQUENCE</scope>
    <source>
        <strain evidence="3">Duluth1</strain>
        <tissue evidence="3">Whole animal</tissue>
    </source>
</reference>
<reference evidence="3" key="2">
    <citation type="submission" date="2020-11" db="EMBL/GenBank/DDBJ databases">
        <authorList>
            <person name="McCartney M.A."/>
            <person name="Auch B."/>
            <person name="Kono T."/>
            <person name="Mallez S."/>
            <person name="Becker A."/>
            <person name="Gohl D.M."/>
            <person name="Silverstein K.A.T."/>
            <person name="Koren S."/>
            <person name="Bechman K.B."/>
            <person name="Herman A."/>
            <person name="Abrahante J.E."/>
            <person name="Garbe J."/>
        </authorList>
    </citation>
    <scope>NUCLEOTIDE SEQUENCE</scope>
    <source>
        <strain evidence="3">Duluth1</strain>
        <tissue evidence="3">Whole animal</tissue>
    </source>
</reference>
<feature type="transmembrane region" description="Helical" evidence="2">
    <location>
        <begin position="99"/>
        <end position="120"/>
    </location>
</feature>
<name>A0A9D4F5C2_DREPO</name>
<protein>
    <recommendedName>
        <fullName evidence="5">TLC domain-containing protein</fullName>
    </recommendedName>
</protein>
<evidence type="ECO:0000313" key="3">
    <source>
        <dbReference type="EMBL" id="KAH3791626.1"/>
    </source>
</evidence>
<organism evidence="3 4">
    <name type="scientific">Dreissena polymorpha</name>
    <name type="common">Zebra mussel</name>
    <name type="synonym">Mytilus polymorpha</name>
    <dbReference type="NCBI Taxonomy" id="45954"/>
    <lineage>
        <taxon>Eukaryota</taxon>
        <taxon>Metazoa</taxon>
        <taxon>Spiralia</taxon>
        <taxon>Lophotrochozoa</taxon>
        <taxon>Mollusca</taxon>
        <taxon>Bivalvia</taxon>
        <taxon>Autobranchia</taxon>
        <taxon>Heteroconchia</taxon>
        <taxon>Euheterodonta</taxon>
        <taxon>Imparidentia</taxon>
        <taxon>Neoheterodontei</taxon>
        <taxon>Myida</taxon>
        <taxon>Dreissenoidea</taxon>
        <taxon>Dreissenidae</taxon>
        <taxon>Dreissena</taxon>
    </lineage>
</organism>
<dbReference type="AlphaFoldDB" id="A0A9D4F5C2"/>
<comment type="caution">
    <text evidence="3">The sequence shown here is derived from an EMBL/GenBank/DDBJ whole genome shotgun (WGS) entry which is preliminary data.</text>
</comment>
<proteinExistence type="predicted"/>
<feature type="transmembrane region" description="Helical" evidence="2">
    <location>
        <begin position="64"/>
        <end position="87"/>
    </location>
</feature>
<accession>A0A9D4F5C2</accession>
<dbReference type="EMBL" id="JAIWYP010000007">
    <property type="protein sequence ID" value="KAH3791626.1"/>
    <property type="molecule type" value="Genomic_DNA"/>
</dbReference>
<feature type="transmembrane region" description="Helical" evidence="2">
    <location>
        <begin position="227"/>
        <end position="246"/>
    </location>
</feature>
<keyword evidence="2" id="KW-1133">Transmembrane helix</keyword>
<evidence type="ECO:0000313" key="4">
    <source>
        <dbReference type="Proteomes" id="UP000828390"/>
    </source>
</evidence>
<keyword evidence="2" id="KW-0812">Transmembrane</keyword>
<gene>
    <name evidence="3" type="ORF">DPMN_145114</name>
</gene>